<reference evidence="4" key="1">
    <citation type="journal article" date="2019" name="Curr. Biol.">
        <title>Genome Sequence of Striga asiatica Provides Insight into the Evolution of Plant Parasitism.</title>
        <authorList>
            <person name="Yoshida S."/>
            <person name="Kim S."/>
            <person name="Wafula E.K."/>
            <person name="Tanskanen J."/>
            <person name="Kim Y.M."/>
            <person name="Honaas L."/>
            <person name="Yang Z."/>
            <person name="Spallek T."/>
            <person name="Conn C.E."/>
            <person name="Ichihashi Y."/>
            <person name="Cheong K."/>
            <person name="Cui S."/>
            <person name="Der J.P."/>
            <person name="Gundlach H."/>
            <person name="Jiao Y."/>
            <person name="Hori C."/>
            <person name="Ishida J.K."/>
            <person name="Kasahara H."/>
            <person name="Kiba T."/>
            <person name="Kim M.S."/>
            <person name="Koo N."/>
            <person name="Laohavisit A."/>
            <person name="Lee Y.H."/>
            <person name="Lumba S."/>
            <person name="McCourt P."/>
            <person name="Mortimer J.C."/>
            <person name="Mutuku J.M."/>
            <person name="Nomura T."/>
            <person name="Sasaki-Sekimoto Y."/>
            <person name="Seto Y."/>
            <person name="Wang Y."/>
            <person name="Wakatake T."/>
            <person name="Sakakibara H."/>
            <person name="Demura T."/>
            <person name="Yamaguchi S."/>
            <person name="Yoneyama K."/>
            <person name="Manabe R.I."/>
            <person name="Nelson D.C."/>
            <person name="Schulman A.H."/>
            <person name="Timko M.P."/>
            <person name="dePamphilis C.W."/>
            <person name="Choi D."/>
            <person name="Shirasu K."/>
        </authorList>
    </citation>
    <scope>NUCLEOTIDE SEQUENCE [LARGE SCALE GENOMIC DNA]</scope>
    <source>
        <strain evidence="4">cv. UVA1</strain>
    </source>
</reference>
<feature type="domain" description="LOB" evidence="2">
    <location>
        <begin position="8"/>
        <end position="109"/>
    </location>
</feature>
<dbReference type="PANTHER" id="PTHR31301">
    <property type="entry name" value="LOB DOMAIN-CONTAINING PROTEIN 4-RELATED"/>
    <property type="match status" value="1"/>
</dbReference>
<dbReference type="PROSITE" id="PS50891">
    <property type="entry name" value="LOB"/>
    <property type="match status" value="1"/>
</dbReference>
<evidence type="ECO:0000313" key="4">
    <source>
        <dbReference type="Proteomes" id="UP000325081"/>
    </source>
</evidence>
<comment type="similarity">
    <text evidence="1">Belongs to the LOB domain-containing protein family.</text>
</comment>
<name>A0A5A7QRI3_STRAF</name>
<protein>
    <submittedName>
        <fullName evidence="3">LOB domain-containing protein</fullName>
    </submittedName>
</protein>
<dbReference type="PANTHER" id="PTHR31301:SF12">
    <property type="entry name" value="LOB DOMAIN-CONTAINING PROTEIN 25"/>
    <property type="match status" value="1"/>
</dbReference>
<gene>
    <name evidence="3" type="ORF">STAS_25119</name>
</gene>
<evidence type="ECO:0000259" key="2">
    <source>
        <dbReference type="PROSITE" id="PS50891"/>
    </source>
</evidence>
<keyword evidence="4" id="KW-1185">Reference proteome</keyword>
<dbReference type="OrthoDB" id="1926568at2759"/>
<evidence type="ECO:0000256" key="1">
    <source>
        <dbReference type="ARBA" id="ARBA00005474"/>
    </source>
</evidence>
<dbReference type="InterPro" id="IPR004883">
    <property type="entry name" value="LOB"/>
</dbReference>
<dbReference type="EMBL" id="BKCP01008082">
    <property type="protein sequence ID" value="GER47965.1"/>
    <property type="molecule type" value="Genomic_DNA"/>
</dbReference>
<dbReference type="AlphaFoldDB" id="A0A5A7QRI3"/>
<proteinExistence type="inferred from homology"/>
<organism evidence="3 4">
    <name type="scientific">Striga asiatica</name>
    <name type="common">Asiatic witchweed</name>
    <name type="synonym">Buchnera asiatica</name>
    <dbReference type="NCBI Taxonomy" id="4170"/>
    <lineage>
        <taxon>Eukaryota</taxon>
        <taxon>Viridiplantae</taxon>
        <taxon>Streptophyta</taxon>
        <taxon>Embryophyta</taxon>
        <taxon>Tracheophyta</taxon>
        <taxon>Spermatophyta</taxon>
        <taxon>Magnoliopsida</taxon>
        <taxon>eudicotyledons</taxon>
        <taxon>Gunneridae</taxon>
        <taxon>Pentapetalae</taxon>
        <taxon>asterids</taxon>
        <taxon>lamiids</taxon>
        <taxon>Lamiales</taxon>
        <taxon>Orobanchaceae</taxon>
        <taxon>Buchnereae</taxon>
        <taxon>Striga</taxon>
    </lineage>
</organism>
<sequence>MASSYSNPPCGACKFLRRKCLPCCVFAPYFPPEDPTKFINVHKIFGASNVSKLLNEIPPHHRDDAVTSLAYEAEARLKDPVYGCVGAISTLQRQVITLQRELDATNADIMRFVSNHDVMGSYGGRRANPGSSYSNGFLLPYSNWGWNAVVNAGPDKAPGNDRAGGDGRS</sequence>
<dbReference type="Pfam" id="PF03195">
    <property type="entry name" value="LOB"/>
    <property type="match status" value="1"/>
</dbReference>
<dbReference type="Proteomes" id="UP000325081">
    <property type="component" value="Unassembled WGS sequence"/>
</dbReference>
<comment type="caution">
    <text evidence="3">The sequence shown here is derived from an EMBL/GenBank/DDBJ whole genome shotgun (WGS) entry which is preliminary data.</text>
</comment>
<evidence type="ECO:0000313" key="3">
    <source>
        <dbReference type="EMBL" id="GER47965.1"/>
    </source>
</evidence>
<accession>A0A5A7QRI3</accession>